<gene>
    <name evidence="2" type="ORF">LTRI10_LOCUS7996</name>
</gene>
<dbReference type="Gene3D" id="3.30.559.30">
    <property type="entry name" value="Nonribosomal peptide synthetase, condensation domain"/>
    <property type="match status" value="1"/>
</dbReference>
<dbReference type="PANTHER" id="PTHR34375">
    <property type="entry name" value="GATA ZINC FINGER PROTEIN-RELATED"/>
    <property type="match status" value="1"/>
</dbReference>
<proteinExistence type="predicted"/>
<dbReference type="PANTHER" id="PTHR34375:SF2">
    <property type="entry name" value="GATA ZINC FINGER PROTEIN"/>
    <property type="match status" value="1"/>
</dbReference>
<evidence type="ECO:0000256" key="1">
    <source>
        <dbReference type="SAM" id="MobiDB-lite"/>
    </source>
</evidence>
<dbReference type="EMBL" id="OZ034814">
    <property type="protein sequence ID" value="CAL1360566.1"/>
    <property type="molecule type" value="Genomic_DNA"/>
</dbReference>
<name>A0AAV2CWT3_9ROSI</name>
<dbReference type="AlphaFoldDB" id="A0AAV2CWT3"/>
<dbReference type="SUPFAM" id="SSF52777">
    <property type="entry name" value="CoA-dependent acyltransferases"/>
    <property type="match status" value="2"/>
</dbReference>
<organism evidence="2 3">
    <name type="scientific">Linum trigynum</name>
    <dbReference type="NCBI Taxonomy" id="586398"/>
    <lineage>
        <taxon>Eukaryota</taxon>
        <taxon>Viridiplantae</taxon>
        <taxon>Streptophyta</taxon>
        <taxon>Embryophyta</taxon>
        <taxon>Tracheophyta</taxon>
        <taxon>Spermatophyta</taxon>
        <taxon>Magnoliopsida</taxon>
        <taxon>eudicotyledons</taxon>
        <taxon>Gunneridae</taxon>
        <taxon>Pentapetalae</taxon>
        <taxon>rosids</taxon>
        <taxon>fabids</taxon>
        <taxon>Malpighiales</taxon>
        <taxon>Linaceae</taxon>
        <taxon>Linum</taxon>
    </lineage>
</organism>
<keyword evidence="3" id="KW-1185">Reference proteome</keyword>
<evidence type="ECO:0000313" key="3">
    <source>
        <dbReference type="Proteomes" id="UP001497516"/>
    </source>
</evidence>
<reference evidence="2 3" key="1">
    <citation type="submission" date="2024-04" db="EMBL/GenBank/DDBJ databases">
        <authorList>
            <person name="Fracassetti M."/>
        </authorList>
    </citation>
    <scope>NUCLEOTIDE SEQUENCE [LARGE SCALE GENOMIC DNA]</scope>
</reference>
<accession>A0AAV2CWT3</accession>
<dbReference type="Gene3D" id="3.30.559.10">
    <property type="entry name" value="Chloramphenicol acetyltransferase-like domain"/>
    <property type="match status" value="1"/>
</dbReference>
<feature type="region of interest" description="Disordered" evidence="1">
    <location>
        <begin position="1"/>
        <end position="27"/>
    </location>
</feature>
<dbReference type="InterPro" id="IPR023213">
    <property type="entry name" value="CAT-like_dom_sf"/>
</dbReference>
<sequence length="476" mass="51728">MSNQLDHGGADPSPDQPEPTTRPVGGTEYSWCRAVPAGTGITVLVLLLSKPPEIQILQNALHKLQSSHPILRSKLHFDAVANTFSFVASPSPYLQIQQFDLASTADIVTSAAADGIEKFSIPKHQLVIEHEMNKNPWATDPNADAELFFVSSYALSDTRWVLALRLHTGACDRSSAVALLAELLELVGGGKEMEVGSGSGSGLGLGLGIEECIPSGKANKPFWARGKDMLGYSLNALRTANLEFVDAAGSPRCSRLVRLMLSSDHTAKLVAACNARNIKLCAVLAAAAMIAARSTKDLPDQLQREKYSIATLLDCRSILDPVLSIHHLGFYHSAITNSHDVNMEDKLWDLAERCYKSYADAKNNNKHFSDMSDLNFLMVKAIENPGLTPSSAQRTALVSVFENALIDDTNDLHSLLGIEDFVGCASIHSVGPSLAIFDTIRNGELDCACVYPWPLHSREQMHKFVDDIKRILVDAL</sequence>
<protein>
    <submittedName>
        <fullName evidence="2">Uncharacterized protein</fullName>
    </submittedName>
</protein>
<dbReference type="Proteomes" id="UP001497516">
    <property type="component" value="Chromosome 10"/>
</dbReference>
<evidence type="ECO:0000313" key="2">
    <source>
        <dbReference type="EMBL" id="CAL1360566.1"/>
    </source>
</evidence>